<organism evidence="2 3">
    <name type="scientific">Novacetimonas hansenii</name>
    <name type="common">Komagataeibacter hansenii</name>
    <dbReference type="NCBI Taxonomy" id="436"/>
    <lineage>
        <taxon>Bacteria</taxon>
        <taxon>Pseudomonadati</taxon>
        <taxon>Pseudomonadota</taxon>
        <taxon>Alphaproteobacteria</taxon>
        <taxon>Acetobacterales</taxon>
        <taxon>Acetobacteraceae</taxon>
        <taxon>Novacetimonas</taxon>
    </lineage>
</organism>
<dbReference type="Proteomes" id="UP000319478">
    <property type="component" value="Unassembled WGS sequence"/>
</dbReference>
<feature type="transmembrane region" description="Helical" evidence="1">
    <location>
        <begin position="12"/>
        <end position="31"/>
    </location>
</feature>
<keyword evidence="1" id="KW-0472">Membrane</keyword>
<keyword evidence="3" id="KW-1185">Reference proteome</keyword>
<reference evidence="2 3" key="1">
    <citation type="submission" date="2019-06" db="EMBL/GenBank/DDBJ databases">
        <title>Whole genome shotgun sequence of Komagataeibacter hansenii NBRC 14820.</title>
        <authorList>
            <person name="Hosoyama A."/>
            <person name="Uohara A."/>
            <person name="Ohji S."/>
            <person name="Ichikawa N."/>
        </authorList>
    </citation>
    <scope>NUCLEOTIDE SEQUENCE [LARGE SCALE GENOMIC DNA]</scope>
    <source>
        <strain evidence="2 3">NBRC 14820</strain>
    </source>
</reference>
<protein>
    <submittedName>
        <fullName evidence="2">Uncharacterized protein</fullName>
    </submittedName>
</protein>
<evidence type="ECO:0000313" key="3">
    <source>
        <dbReference type="Proteomes" id="UP000319478"/>
    </source>
</evidence>
<evidence type="ECO:0000313" key="2">
    <source>
        <dbReference type="EMBL" id="GEC62816.1"/>
    </source>
</evidence>
<evidence type="ECO:0000256" key="1">
    <source>
        <dbReference type="SAM" id="Phobius"/>
    </source>
</evidence>
<name>A0ABQ0SC78_NOVHA</name>
<dbReference type="EMBL" id="BJNN01000045">
    <property type="protein sequence ID" value="GEC62816.1"/>
    <property type="molecule type" value="Genomic_DNA"/>
</dbReference>
<keyword evidence="1" id="KW-1133">Transmembrane helix</keyword>
<comment type="caution">
    <text evidence="2">The sequence shown here is derived from an EMBL/GenBank/DDBJ whole genome shotgun (WGS) entry which is preliminary data.</text>
</comment>
<accession>A0ABQ0SC78</accession>
<gene>
    <name evidence="2" type="ORF">GHA01_06650</name>
</gene>
<keyword evidence="1" id="KW-0812">Transmembrane</keyword>
<sequence>MLAGWWRRLDMAAWAVPVMVGAALVAVGPQLRWQARVPRRPTVWAAPGMTG</sequence>
<proteinExistence type="predicted"/>